<evidence type="ECO:0000259" key="10">
    <source>
        <dbReference type="Pfam" id="PF22379"/>
    </source>
</evidence>
<dbReference type="AlphaFoldDB" id="A0A9P8T600"/>
<dbReference type="InterPro" id="IPR055065">
    <property type="entry name" value="OB_MCM10"/>
</dbReference>
<comment type="subcellular location">
    <subcellularLocation>
        <location evidence="1">Nucleus</location>
    </subcellularLocation>
</comment>
<sequence>MSFDSRELFEDAGEEFGALTDNSDDENAEELSECVFLKRQYKHLPDKNTNNLTMGLQQKAERLKREQEEIEKEKELLRLRKEQKAKRKIAIQEAEIKARENRSSSSSQSSIATNKDHSTSYFIKQLEDSKASRAEEIQSKRKLLAARVYTFDSSIVTQPRAVDETEHYSGLRVNKKYLKDEDVDKIFNDVKVLRLNKLFAKVYPPDFKEPQYSNWCTLGILYNKTEPMTGVSGSRYVILSLTDFKFTIDIFIFKKELISKYNKLKIGDIISVLNAEIFKKRENDSFGLKINHTMDCLLEIGTSKDFSHCSKITKNGTRCKNFINKSKESLCSFHNEQQFTSTAAKRMEFQSSYKIHAPVNRFGVKQQMVLGNNSSSNKKGIIIDDNFAPKTDRISKSGVYFTNSSAHKAFFNEDFVNKESLAKKKLELEKKRKDYELLNKLTLNKGKRQLDEAELGEQRALMKLAFKDVKNGIGFDPSSNSSEKGILSHEIQSNGYDVVEEFNEILKNRGLKRNKSFTSNSKINNNAKNGKKSKLYVSNIEIDNSSNNRIINKKEKPKEIVLSDSE</sequence>
<evidence type="ECO:0000256" key="1">
    <source>
        <dbReference type="ARBA" id="ARBA00004123"/>
    </source>
</evidence>
<dbReference type="GO" id="GO:0008270">
    <property type="term" value="F:zinc ion binding"/>
    <property type="evidence" value="ECO:0007669"/>
    <property type="project" value="UniProtKB-KW"/>
</dbReference>
<keyword evidence="4" id="KW-0479">Metal-binding</keyword>
<evidence type="ECO:0000259" key="9">
    <source>
        <dbReference type="Pfam" id="PF09329"/>
    </source>
</evidence>
<evidence type="ECO:0000313" key="12">
    <source>
        <dbReference type="Proteomes" id="UP000769528"/>
    </source>
</evidence>
<evidence type="ECO:0008006" key="13">
    <source>
        <dbReference type="Google" id="ProtNLM"/>
    </source>
</evidence>
<dbReference type="InterPro" id="IPR040184">
    <property type="entry name" value="Mcm10"/>
</dbReference>
<dbReference type="PANTHER" id="PTHR13454">
    <property type="entry name" value="PROTEIN MCM10 HOMOLOG"/>
    <property type="match status" value="1"/>
</dbReference>
<dbReference type="Gene3D" id="2.40.50.140">
    <property type="entry name" value="Nucleic acid-binding proteins"/>
    <property type="match status" value="1"/>
</dbReference>
<organism evidence="11 12">
    <name type="scientific">Wickerhamomyces mucosus</name>
    <dbReference type="NCBI Taxonomy" id="1378264"/>
    <lineage>
        <taxon>Eukaryota</taxon>
        <taxon>Fungi</taxon>
        <taxon>Dikarya</taxon>
        <taxon>Ascomycota</taxon>
        <taxon>Saccharomycotina</taxon>
        <taxon>Saccharomycetes</taxon>
        <taxon>Phaffomycetales</taxon>
        <taxon>Wickerhamomycetaceae</taxon>
        <taxon>Wickerhamomyces</taxon>
    </lineage>
</organism>
<evidence type="ECO:0000256" key="4">
    <source>
        <dbReference type="ARBA" id="ARBA00022723"/>
    </source>
</evidence>
<dbReference type="Pfam" id="PF22379">
    <property type="entry name" value="OB_MCM10"/>
    <property type="match status" value="1"/>
</dbReference>
<evidence type="ECO:0000256" key="5">
    <source>
        <dbReference type="ARBA" id="ARBA00022771"/>
    </source>
</evidence>
<dbReference type="InterPro" id="IPR012340">
    <property type="entry name" value="NA-bd_OB-fold"/>
</dbReference>
<dbReference type="InterPro" id="IPR015408">
    <property type="entry name" value="Znf_Mcm10/DnaG"/>
</dbReference>
<evidence type="ECO:0000313" key="11">
    <source>
        <dbReference type="EMBL" id="KAH3666590.1"/>
    </source>
</evidence>
<keyword evidence="7" id="KW-0539">Nucleus</keyword>
<keyword evidence="3" id="KW-0235">DNA replication</keyword>
<dbReference type="Proteomes" id="UP000769528">
    <property type="component" value="Unassembled WGS sequence"/>
</dbReference>
<evidence type="ECO:0000256" key="3">
    <source>
        <dbReference type="ARBA" id="ARBA00022705"/>
    </source>
</evidence>
<dbReference type="GO" id="GO:0003697">
    <property type="term" value="F:single-stranded DNA binding"/>
    <property type="evidence" value="ECO:0007669"/>
    <property type="project" value="InterPro"/>
</dbReference>
<protein>
    <recommendedName>
        <fullName evidence="13">Zinc finger Mcm10/DnaG-type domain-containing protein</fullName>
    </recommendedName>
</protein>
<feature type="coiled-coil region" evidence="8">
    <location>
        <begin position="53"/>
        <end position="102"/>
    </location>
</feature>
<comment type="similarity">
    <text evidence="2">Belongs to the MCM10 family.</text>
</comment>
<dbReference type="PANTHER" id="PTHR13454:SF11">
    <property type="entry name" value="PROTEIN MCM10 HOMOLOG"/>
    <property type="match status" value="1"/>
</dbReference>
<accession>A0A9P8T600</accession>
<evidence type="ECO:0000256" key="2">
    <source>
        <dbReference type="ARBA" id="ARBA00009679"/>
    </source>
</evidence>
<proteinExistence type="inferred from homology"/>
<name>A0A9P8T600_9ASCO</name>
<keyword evidence="12" id="KW-1185">Reference proteome</keyword>
<gene>
    <name evidence="11" type="ORF">WICMUC_005574</name>
</gene>
<evidence type="ECO:0000256" key="8">
    <source>
        <dbReference type="SAM" id="Coils"/>
    </source>
</evidence>
<keyword evidence="8" id="KW-0175">Coiled coil</keyword>
<evidence type="ECO:0000256" key="6">
    <source>
        <dbReference type="ARBA" id="ARBA00022833"/>
    </source>
</evidence>
<keyword evidence="5" id="KW-0863">Zinc-finger</keyword>
<dbReference type="GO" id="GO:0006270">
    <property type="term" value="P:DNA replication initiation"/>
    <property type="evidence" value="ECO:0007669"/>
    <property type="project" value="InterPro"/>
</dbReference>
<feature type="domain" description="Zinc finger Mcm10/DnaG-type" evidence="9">
    <location>
        <begin position="301"/>
        <end position="346"/>
    </location>
</feature>
<keyword evidence="6" id="KW-0862">Zinc</keyword>
<dbReference type="OrthoDB" id="273123at2759"/>
<comment type="caution">
    <text evidence="11">The sequence shown here is derived from an EMBL/GenBank/DDBJ whole genome shotgun (WGS) entry which is preliminary data.</text>
</comment>
<dbReference type="EMBL" id="JAEUBF010001424">
    <property type="protein sequence ID" value="KAH3666590.1"/>
    <property type="molecule type" value="Genomic_DNA"/>
</dbReference>
<feature type="domain" description="MCM10 OB-fold" evidence="10">
    <location>
        <begin position="168"/>
        <end position="293"/>
    </location>
</feature>
<dbReference type="GO" id="GO:0043596">
    <property type="term" value="C:nuclear replication fork"/>
    <property type="evidence" value="ECO:0007669"/>
    <property type="project" value="TreeGrafter"/>
</dbReference>
<evidence type="ECO:0000256" key="7">
    <source>
        <dbReference type="ARBA" id="ARBA00023242"/>
    </source>
</evidence>
<reference evidence="11" key="2">
    <citation type="submission" date="2021-01" db="EMBL/GenBank/DDBJ databases">
        <authorList>
            <person name="Schikora-Tamarit M.A."/>
        </authorList>
    </citation>
    <scope>NUCLEOTIDE SEQUENCE</scope>
    <source>
        <strain evidence="11">CBS6341</strain>
    </source>
</reference>
<dbReference type="Pfam" id="PF09329">
    <property type="entry name" value="zf-primase"/>
    <property type="match status" value="1"/>
</dbReference>
<dbReference type="GO" id="GO:0003688">
    <property type="term" value="F:DNA replication origin binding"/>
    <property type="evidence" value="ECO:0007669"/>
    <property type="project" value="TreeGrafter"/>
</dbReference>
<reference evidence="11" key="1">
    <citation type="journal article" date="2021" name="Open Biol.">
        <title>Shared evolutionary footprints suggest mitochondrial oxidative damage underlies multiple complex I losses in fungi.</title>
        <authorList>
            <person name="Schikora-Tamarit M.A."/>
            <person name="Marcet-Houben M."/>
            <person name="Nosek J."/>
            <person name="Gabaldon T."/>
        </authorList>
    </citation>
    <scope>NUCLEOTIDE SEQUENCE</scope>
    <source>
        <strain evidence="11">CBS6341</strain>
    </source>
</reference>